<proteinExistence type="predicted"/>
<dbReference type="Proteomes" id="UP001610446">
    <property type="component" value="Unassembled WGS sequence"/>
</dbReference>
<dbReference type="EMBL" id="JBFXLU010000271">
    <property type="protein sequence ID" value="KAL2831948.1"/>
    <property type="molecule type" value="Genomic_DNA"/>
</dbReference>
<accession>A0ABR4IVZ8</accession>
<keyword evidence="2" id="KW-1185">Reference proteome</keyword>
<organism evidence="1 2">
    <name type="scientific">Aspergillus pseudoustus</name>
    <dbReference type="NCBI Taxonomy" id="1810923"/>
    <lineage>
        <taxon>Eukaryota</taxon>
        <taxon>Fungi</taxon>
        <taxon>Dikarya</taxon>
        <taxon>Ascomycota</taxon>
        <taxon>Pezizomycotina</taxon>
        <taxon>Eurotiomycetes</taxon>
        <taxon>Eurotiomycetidae</taxon>
        <taxon>Eurotiales</taxon>
        <taxon>Aspergillaceae</taxon>
        <taxon>Aspergillus</taxon>
        <taxon>Aspergillus subgen. Nidulantes</taxon>
    </lineage>
</organism>
<evidence type="ECO:0000313" key="2">
    <source>
        <dbReference type="Proteomes" id="UP001610446"/>
    </source>
</evidence>
<reference evidence="1 2" key="1">
    <citation type="submission" date="2024-07" db="EMBL/GenBank/DDBJ databases">
        <title>Section-level genome sequencing and comparative genomics of Aspergillus sections Usti and Cavernicolus.</title>
        <authorList>
            <consortium name="Lawrence Berkeley National Laboratory"/>
            <person name="Nybo J.L."/>
            <person name="Vesth T.C."/>
            <person name="Theobald S."/>
            <person name="Frisvad J.C."/>
            <person name="Larsen T.O."/>
            <person name="Kjaerboelling I."/>
            <person name="Rothschild-Mancinelli K."/>
            <person name="Lyhne E.K."/>
            <person name="Kogle M.E."/>
            <person name="Barry K."/>
            <person name="Clum A."/>
            <person name="Na H."/>
            <person name="Ledsgaard L."/>
            <person name="Lin J."/>
            <person name="Lipzen A."/>
            <person name="Kuo A."/>
            <person name="Riley R."/>
            <person name="Mondo S."/>
            <person name="Labutti K."/>
            <person name="Haridas S."/>
            <person name="Pangalinan J."/>
            <person name="Salamov A.A."/>
            <person name="Simmons B.A."/>
            <person name="Magnuson J.K."/>
            <person name="Chen J."/>
            <person name="Drula E."/>
            <person name="Henrissat B."/>
            <person name="Wiebenga A."/>
            <person name="Lubbers R.J."/>
            <person name="Gomes A.C."/>
            <person name="Makela M.R."/>
            <person name="Stajich J."/>
            <person name="Grigoriev I.V."/>
            <person name="Mortensen U.H."/>
            <person name="De Vries R.P."/>
            <person name="Baker S.E."/>
            <person name="Andersen M.R."/>
        </authorList>
    </citation>
    <scope>NUCLEOTIDE SEQUENCE [LARGE SCALE GENOMIC DNA]</scope>
    <source>
        <strain evidence="1 2">CBS 123904</strain>
    </source>
</reference>
<evidence type="ECO:0000313" key="1">
    <source>
        <dbReference type="EMBL" id="KAL2831948.1"/>
    </source>
</evidence>
<gene>
    <name evidence="1" type="ORF">BJY01DRAFT_226241</name>
</gene>
<name>A0ABR4IVZ8_9EURO</name>
<sequence>MLEPIEACNIMFARTWAWSKRNHSRSVPSVSLVASGREHSVRLIPVSESCGPLLPATPS</sequence>
<comment type="caution">
    <text evidence="1">The sequence shown here is derived from an EMBL/GenBank/DDBJ whole genome shotgun (WGS) entry which is preliminary data.</text>
</comment>
<protein>
    <submittedName>
        <fullName evidence="1">Uncharacterized protein</fullName>
    </submittedName>
</protein>